<dbReference type="AlphaFoldDB" id="A0A5M6IR64"/>
<keyword evidence="1" id="KW-0812">Transmembrane</keyword>
<keyword evidence="1" id="KW-0472">Membrane</keyword>
<gene>
    <name evidence="3" type="ORF">F1189_17865</name>
</gene>
<evidence type="ECO:0000259" key="2">
    <source>
        <dbReference type="Pfam" id="PF02698"/>
    </source>
</evidence>
<sequence>MEIHPARGWCYVPAMSAFLGYLANALARPSVALTLIALAGLVCLFARRAILARVLLVSGIGCQALLLALPVDQWIARPLEDWYPQRHEAPARVDGIVVLGGAVRPWIAGDRGTPGLNSAAERMTTFVALARQHPEARLVFTGGMGWMTPGGTTEADAARLFFADFGLADRVVYEAASDNTWENAVLTRDLVRPRPGETWLLVTSALHMPRAVATFRAAGWEVEPWPSAYRTRRHFAWRLSLELADRLELLDSAAHEWLGLLAYRLRGRAVAPADGPAPQ</sequence>
<dbReference type="Pfam" id="PF02698">
    <property type="entry name" value="DUF218"/>
    <property type="match status" value="1"/>
</dbReference>
<feature type="transmembrane region" description="Helical" evidence="1">
    <location>
        <begin position="50"/>
        <end position="69"/>
    </location>
</feature>
<dbReference type="PANTHER" id="PTHR30336:SF4">
    <property type="entry name" value="ENVELOPE BIOGENESIS FACTOR ELYC"/>
    <property type="match status" value="1"/>
</dbReference>
<feature type="domain" description="DUF218" evidence="2">
    <location>
        <begin position="94"/>
        <end position="259"/>
    </location>
</feature>
<dbReference type="Proteomes" id="UP000325255">
    <property type="component" value="Unassembled WGS sequence"/>
</dbReference>
<reference evidence="3 4" key="1">
    <citation type="submission" date="2019-09" db="EMBL/GenBank/DDBJ databases">
        <title>Genome sequence of Rhodovastum atsumiense, a diverse member of the Acetobacteraceae family of non-sulfur purple photosynthetic bacteria.</title>
        <authorList>
            <person name="Meyer T."/>
            <person name="Kyndt J."/>
        </authorList>
    </citation>
    <scope>NUCLEOTIDE SEQUENCE [LARGE SCALE GENOMIC DNA]</scope>
    <source>
        <strain evidence="3 4">DSM 21279</strain>
    </source>
</reference>
<dbReference type="PANTHER" id="PTHR30336">
    <property type="entry name" value="INNER MEMBRANE PROTEIN, PROBABLE PERMEASE"/>
    <property type="match status" value="1"/>
</dbReference>
<proteinExistence type="predicted"/>
<dbReference type="EMBL" id="VWPK01000028">
    <property type="protein sequence ID" value="KAA5610790.1"/>
    <property type="molecule type" value="Genomic_DNA"/>
</dbReference>
<keyword evidence="1" id="KW-1133">Transmembrane helix</keyword>
<keyword evidence="4" id="KW-1185">Reference proteome</keyword>
<dbReference type="InterPro" id="IPR003848">
    <property type="entry name" value="DUF218"/>
</dbReference>
<evidence type="ECO:0000313" key="3">
    <source>
        <dbReference type="EMBL" id="KAA5610790.1"/>
    </source>
</evidence>
<dbReference type="InterPro" id="IPR051599">
    <property type="entry name" value="Cell_Envelope_Assoc"/>
</dbReference>
<dbReference type="GO" id="GO:0005886">
    <property type="term" value="C:plasma membrane"/>
    <property type="evidence" value="ECO:0007669"/>
    <property type="project" value="TreeGrafter"/>
</dbReference>
<dbReference type="OrthoDB" id="9809813at2"/>
<protein>
    <submittedName>
        <fullName evidence="3">YdcF family protein</fullName>
    </submittedName>
</protein>
<dbReference type="InterPro" id="IPR014729">
    <property type="entry name" value="Rossmann-like_a/b/a_fold"/>
</dbReference>
<accession>A0A5M6IR64</accession>
<dbReference type="Gene3D" id="3.40.50.620">
    <property type="entry name" value="HUPs"/>
    <property type="match status" value="1"/>
</dbReference>
<organism evidence="3 4">
    <name type="scientific">Rhodovastum atsumiense</name>
    <dbReference type="NCBI Taxonomy" id="504468"/>
    <lineage>
        <taxon>Bacteria</taxon>
        <taxon>Pseudomonadati</taxon>
        <taxon>Pseudomonadota</taxon>
        <taxon>Alphaproteobacteria</taxon>
        <taxon>Acetobacterales</taxon>
        <taxon>Acetobacteraceae</taxon>
        <taxon>Rhodovastum</taxon>
    </lineage>
</organism>
<dbReference type="CDD" id="cd06259">
    <property type="entry name" value="YdcF-like"/>
    <property type="match status" value="1"/>
</dbReference>
<evidence type="ECO:0000256" key="1">
    <source>
        <dbReference type="SAM" id="Phobius"/>
    </source>
</evidence>
<feature type="transmembrane region" description="Helical" evidence="1">
    <location>
        <begin position="25"/>
        <end position="45"/>
    </location>
</feature>
<name>A0A5M6IR64_9PROT</name>
<dbReference type="GO" id="GO:0000270">
    <property type="term" value="P:peptidoglycan metabolic process"/>
    <property type="evidence" value="ECO:0007669"/>
    <property type="project" value="TreeGrafter"/>
</dbReference>
<comment type="caution">
    <text evidence="3">The sequence shown here is derived from an EMBL/GenBank/DDBJ whole genome shotgun (WGS) entry which is preliminary data.</text>
</comment>
<dbReference type="GO" id="GO:0043164">
    <property type="term" value="P:Gram-negative-bacterium-type cell wall biogenesis"/>
    <property type="evidence" value="ECO:0007669"/>
    <property type="project" value="TreeGrafter"/>
</dbReference>
<evidence type="ECO:0000313" key="4">
    <source>
        <dbReference type="Proteomes" id="UP000325255"/>
    </source>
</evidence>